<evidence type="ECO:0000313" key="1">
    <source>
        <dbReference type="EMBL" id="MCI60735.1"/>
    </source>
</evidence>
<feature type="non-terminal residue" evidence="1">
    <location>
        <position position="34"/>
    </location>
</feature>
<keyword evidence="2" id="KW-1185">Reference proteome</keyword>
<dbReference type="EMBL" id="LXQA010587073">
    <property type="protein sequence ID" value="MCI60735.1"/>
    <property type="molecule type" value="Genomic_DNA"/>
</dbReference>
<sequence length="34" mass="3818">MKVFLLRPAQLIWRVAQLLGDWPARGVVDLARGA</sequence>
<comment type="caution">
    <text evidence="1">The sequence shown here is derived from an EMBL/GenBank/DDBJ whole genome shotgun (WGS) entry which is preliminary data.</text>
</comment>
<accession>A0A392TLC0</accession>
<evidence type="ECO:0000313" key="2">
    <source>
        <dbReference type="Proteomes" id="UP000265520"/>
    </source>
</evidence>
<dbReference type="Proteomes" id="UP000265520">
    <property type="component" value="Unassembled WGS sequence"/>
</dbReference>
<name>A0A392TLC0_9FABA</name>
<dbReference type="AlphaFoldDB" id="A0A392TLC0"/>
<proteinExistence type="predicted"/>
<protein>
    <submittedName>
        <fullName evidence="1">Uncharacterized protein</fullName>
    </submittedName>
</protein>
<reference evidence="1 2" key="1">
    <citation type="journal article" date="2018" name="Front. Plant Sci.">
        <title>Red Clover (Trifolium pratense) and Zigzag Clover (T. medium) - A Picture of Genomic Similarities and Differences.</title>
        <authorList>
            <person name="Dluhosova J."/>
            <person name="Istvanek J."/>
            <person name="Nedelnik J."/>
            <person name="Repkova J."/>
        </authorList>
    </citation>
    <scope>NUCLEOTIDE SEQUENCE [LARGE SCALE GENOMIC DNA]</scope>
    <source>
        <strain evidence="2">cv. 10/8</strain>
        <tissue evidence="1">Leaf</tissue>
    </source>
</reference>
<organism evidence="1 2">
    <name type="scientific">Trifolium medium</name>
    <dbReference type="NCBI Taxonomy" id="97028"/>
    <lineage>
        <taxon>Eukaryota</taxon>
        <taxon>Viridiplantae</taxon>
        <taxon>Streptophyta</taxon>
        <taxon>Embryophyta</taxon>
        <taxon>Tracheophyta</taxon>
        <taxon>Spermatophyta</taxon>
        <taxon>Magnoliopsida</taxon>
        <taxon>eudicotyledons</taxon>
        <taxon>Gunneridae</taxon>
        <taxon>Pentapetalae</taxon>
        <taxon>rosids</taxon>
        <taxon>fabids</taxon>
        <taxon>Fabales</taxon>
        <taxon>Fabaceae</taxon>
        <taxon>Papilionoideae</taxon>
        <taxon>50 kb inversion clade</taxon>
        <taxon>NPAAA clade</taxon>
        <taxon>Hologalegina</taxon>
        <taxon>IRL clade</taxon>
        <taxon>Trifolieae</taxon>
        <taxon>Trifolium</taxon>
    </lineage>
</organism>